<accession>A0A8W8MQ63</accession>
<sequence length="394" mass="45317">MSGIEELAQPRTKRLKQLSDSFMDPFRITMSASEMTCDQDDSSEDEEYEPSFHLSFKLDHGIISEESDPEENEEEEESVVRHSECNVQVIRSHDEINQLINDHPAMVYLNPLVALAETKVPRICSVRECEAEVEILSEVVSSAVYLRWVCTNNHEVHKWSLLPILSSSSFVKIQRTYVTPSIEDIWTNHQNETFEEFRGKEIVVLGDGRMDSPGHSAQYCTEKIIKAGQEKSKKPILQWTREIVNHFWFCSSVANTEEEFIGIWFGVMHHVVNEHEWILPYRAALDHNANCDREAAKRKDGSLRHQRYYSKKSGRWSAYPVRQEKQYPYVADILKLFVQNRIIDPVGMNRPVTLSVGDPRLVSETLAPVPPPPTASLVAEKKSRFLSESQIQEN</sequence>
<protein>
    <submittedName>
        <fullName evidence="1">Uncharacterized protein</fullName>
    </submittedName>
</protein>
<name>A0A8W8MQ63_MAGGI</name>
<dbReference type="PANTHER" id="PTHR31751:SF42">
    <property type="entry name" value="PROTEIN CBG10204"/>
    <property type="match status" value="1"/>
</dbReference>
<dbReference type="Proteomes" id="UP000005408">
    <property type="component" value="Unassembled WGS sequence"/>
</dbReference>
<proteinExistence type="predicted"/>
<organism evidence="1 2">
    <name type="scientific">Magallana gigas</name>
    <name type="common">Pacific oyster</name>
    <name type="synonym">Crassostrea gigas</name>
    <dbReference type="NCBI Taxonomy" id="29159"/>
    <lineage>
        <taxon>Eukaryota</taxon>
        <taxon>Metazoa</taxon>
        <taxon>Spiralia</taxon>
        <taxon>Lophotrochozoa</taxon>
        <taxon>Mollusca</taxon>
        <taxon>Bivalvia</taxon>
        <taxon>Autobranchia</taxon>
        <taxon>Pteriomorphia</taxon>
        <taxon>Ostreida</taxon>
        <taxon>Ostreoidea</taxon>
        <taxon>Ostreidae</taxon>
        <taxon>Magallana</taxon>
    </lineage>
</organism>
<dbReference type="PANTHER" id="PTHR31751">
    <property type="entry name" value="SI:CH211-108C17.2-RELATED-RELATED"/>
    <property type="match status" value="1"/>
</dbReference>
<keyword evidence="2" id="KW-1185">Reference proteome</keyword>
<evidence type="ECO:0000313" key="1">
    <source>
        <dbReference type="EnsemblMetazoa" id="G33746.1:cds"/>
    </source>
</evidence>
<dbReference type="AlphaFoldDB" id="A0A8W8MQ63"/>
<dbReference type="EnsemblMetazoa" id="G33746.1">
    <property type="protein sequence ID" value="G33746.1:cds"/>
    <property type="gene ID" value="G33746"/>
</dbReference>
<reference evidence="1" key="1">
    <citation type="submission" date="2022-08" db="UniProtKB">
        <authorList>
            <consortium name="EnsemblMetazoa"/>
        </authorList>
    </citation>
    <scope>IDENTIFICATION</scope>
    <source>
        <strain evidence="1">05x7-T-G4-1.051#20</strain>
    </source>
</reference>
<evidence type="ECO:0000313" key="2">
    <source>
        <dbReference type="Proteomes" id="UP000005408"/>
    </source>
</evidence>